<organism evidence="1 2">
    <name type="scientific">Dermacentor silvarum</name>
    <name type="common">Tick</name>
    <dbReference type="NCBI Taxonomy" id="543639"/>
    <lineage>
        <taxon>Eukaryota</taxon>
        <taxon>Metazoa</taxon>
        <taxon>Ecdysozoa</taxon>
        <taxon>Arthropoda</taxon>
        <taxon>Chelicerata</taxon>
        <taxon>Arachnida</taxon>
        <taxon>Acari</taxon>
        <taxon>Parasitiformes</taxon>
        <taxon>Ixodida</taxon>
        <taxon>Ixodoidea</taxon>
        <taxon>Ixodidae</taxon>
        <taxon>Rhipicephalinae</taxon>
        <taxon>Dermacentor</taxon>
    </lineage>
</organism>
<dbReference type="Proteomes" id="UP000821865">
    <property type="component" value="Chromosome 11"/>
</dbReference>
<accession>A0ACB8DL50</accession>
<sequence>MKIQGGGCPAKPNRTRAIKASAAGRPLQPREYLPRRQANLRKKWQSTPGIEGASNDTDDNGRDWITVVRKCRCDASLPTPTTGESKVDHTQAVHITATQFDALTLGICNEQNLAVASMPKEELAERIRGISALQLGGKNYQVYAYVAAPDMSCKGVATGIDNETRPDELTHLRSPQAPILFARVLGKSTAALITFDGLEVPRTIYYYGGELLCRPYRQLSQVCSICLKTGQRADICPTPESTRCKNCAHENPSEDQQCQPKRVLCGSDHPVTHPSCPARQRKSFNKSHFLRNAGYTSDANNIPTTTNPETSTSQPQTPSSKSPPASTETSVDRGRFPRRSTDSKKTIQILGIVHIQITKPTVHQDTRHEQYEAAPSDQWAESRSPVDKLENSAMKVVTKGPGTNPPKVSEELSQEELKMLSKDGDGLNDRRAQSEPL</sequence>
<reference evidence="1" key="1">
    <citation type="submission" date="2020-05" db="EMBL/GenBank/DDBJ databases">
        <title>Large-scale comparative analyses of tick genomes elucidate their genetic diversity and vector capacities.</title>
        <authorList>
            <person name="Jia N."/>
            <person name="Wang J."/>
            <person name="Shi W."/>
            <person name="Du L."/>
            <person name="Sun Y."/>
            <person name="Zhan W."/>
            <person name="Jiang J."/>
            <person name="Wang Q."/>
            <person name="Zhang B."/>
            <person name="Ji P."/>
            <person name="Sakyi L.B."/>
            <person name="Cui X."/>
            <person name="Yuan T."/>
            <person name="Jiang B."/>
            <person name="Yang W."/>
            <person name="Lam T.T.-Y."/>
            <person name="Chang Q."/>
            <person name="Ding S."/>
            <person name="Wang X."/>
            <person name="Zhu J."/>
            <person name="Ruan X."/>
            <person name="Zhao L."/>
            <person name="Wei J."/>
            <person name="Que T."/>
            <person name="Du C."/>
            <person name="Cheng J."/>
            <person name="Dai P."/>
            <person name="Han X."/>
            <person name="Huang E."/>
            <person name="Gao Y."/>
            <person name="Liu J."/>
            <person name="Shao H."/>
            <person name="Ye R."/>
            <person name="Li L."/>
            <person name="Wei W."/>
            <person name="Wang X."/>
            <person name="Wang C."/>
            <person name="Yang T."/>
            <person name="Huo Q."/>
            <person name="Li W."/>
            <person name="Guo W."/>
            <person name="Chen H."/>
            <person name="Zhou L."/>
            <person name="Ni X."/>
            <person name="Tian J."/>
            <person name="Zhou Y."/>
            <person name="Sheng Y."/>
            <person name="Liu T."/>
            <person name="Pan Y."/>
            <person name="Xia L."/>
            <person name="Li J."/>
            <person name="Zhao F."/>
            <person name="Cao W."/>
        </authorList>
    </citation>
    <scope>NUCLEOTIDE SEQUENCE</scope>
    <source>
        <strain evidence="1">Dsil-2018</strain>
    </source>
</reference>
<keyword evidence="2" id="KW-1185">Reference proteome</keyword>
<evidence type="ECO:0000313" key="1">
    <source>
        <dbReference type="EMBL" id="KAH7971448.1"/>
    </source>
</evidence>
<comment type="caution">
    <text evidence="1">The sequence shown here is derived from an EMBL/GenBank/DDBJ whole genome shotgun (WGS) entry which is preliminary data.</text>
</comment>
<proteinExistence type="predicted"/>
<dbReference type="EMBL" id="CM023480">
    <property type="protein sequence ID" value="KAH7971448.1"/>
    <property type="molecule type" value="Genomic_DNA"/>
</dbReference>
<name>A0ACB8DL50_DERSI</name>
<protein>
    <submittedName>
        <fullName evidence="1">Uncharacterized protein</fullName>
    </submittedName>
</protein>
<gene>
    <name evidence="1" type="ORF">HPB49_024235</name>
</gene>
<evidence type="ECO:0000313" key="2">
    <source>
        <dbReference type="Proteomes" id="UP000821865"/>
    </source>
</evidence>